<dbReference type="InterPro" id="IPR003959">
    <property type="entry name" value="ATPase_AAA_core"/>
</dbReference>
<dbReference type="InterPro" id="IPR014555">
    <property type="entry name" value="RecF-like"/>
</dbReference>
<dbReference type="GO" id="GO:0005524">
    <property type="term" value="F:ATP binding"/>
    <property type="evidence" value="ECO:0007669"/>
    <property type="project" value="InterPro"/>
</dbReference>
<gene>
    <name evidence="2" type="ORF">K227x_05800</name>
</gene>
<dbReference type="GO" id="GO:0016887">
    <property type="term" value="F:ATP hydrolysis activity"/>
    <property type="evidence" value="ECO:0007669"/>
    <property type="project" value="InterPro"/>
</dbReference>
<dbReference type="Gene3D" id="3.40.50.300">
    <property type="entry name" value="P-loop containing nucleotide triphosphate hydrolases"/>
    <property type="match status" value="2"/>
</dbReference>
<evidence type="ECO:0000313" key="2">
    <source>
        <dbReference type="EMBL" id="QDT02208.1"/>
    </source>
</evidence>
<evidence type="ECO:0000313" key="3">
    <source>
        <dbReference type="Proteomes" id="UP000318538"/>
    </source>
</evidence>
<dbReference type="Pfam" id="PF13304">
    <property type="entry name" value="AAA_21"/>
    <property type="match status" value="1"/>
</dbReference>
<dbReference type="PANTHER" id="PTHR40396">
    <property type="entry name" value="ATPASE-LIKE PROTEIN"/>
    <property type="match status" value="1"/>
</dbReference>
<dbReference type="RefSeq" id="WP_145167964.1">
    <property type="nucleotide sequence ID" value="NZ_CP036525.1"/>
</dbReference>
<dbReference type="PIRSF" id="PIRSF029347">
    <property type="entry name" value="RecF"/>
    <property type="match status" value="1"/>
</dbReference>
<proteinExistence type="predicted"/>
<keyword evidence="3" id="KW-1185">Reference proteome</keyword>
<protein>
    <submittedName>
        <fullName evidence="2">Recombination protein F</fullName>
    </submittedName>
</protein>
<sequence length="422" mass="47067">MENEKKLTRPHIRELRLRRFRGFENARLVLNDFTVIVGRNGAGKSTLMEAIDFVQDAVTHSVLTALERRGGINSILHRPSSSGDIPESVETVEGTKRSVGKDLEIAIDLQIPLTPTTHTNVLYGFTLSPYRGRSGFQVKREYLRTYPKESFSFYREGRTFNSEIRSAKPSVHRESLVLPLVAGEEDVWQMTLDVLRRMLVYDLSPQIMQSEPRIGSQESLARDGSNLGDVLRRLDDDKEEMDWIIAHMNAVTRDICRIRAGASAGRRVVRFTQTMGGKDTEFVATDMSSGTLHSLGVLVALRQKPAPSLVFIDEIEASIHTAALSSLMNAAKATSTDHCQVVVSSHSTDALSHETVNADNVRIVDWQSDRSYVFGIGEGTRELLEPPETVGRLLRSNSLWKEDQPSEVIGDLFQVGTDDGKD</sequence>
<name>A0A517N5A4_9BACT</name>
<accession>A0A517N5A4</accession>
<dbReference type="AlphaFoldDB" id="A0A517N5A4"/>
<dbReference type="Proteomes" id="UP000318538">
    <property type="component" value="Chromosome"/>
</dbReference>
<dbReference type="KEGG" id="rlc:K227x_05800"/>
<dbReference type="OrthoDB" id="9814775at2"/>
<reference evidence="2 3" key="1">
    <citation type="submission" date="2019-02" db="EMBL/GenBank/DDBJ databases">
        <title>Deep-cultivation of Planctomycetes and their phenomic and genomic characterization uncovers novel biology.</title>
        <authorList>
            <person name="Wiegand S."/>
            <person name="Jogler M."/>
            <person name="Boedeker C."/>
            <person name="Pinto D."/>
            <person name="Vollmers J."/>
            <person name="Rivas-Marin E."/>
            <person name="Kohn T."/>
            <person name="Peeters S.H."/>
            <person name="Heuer A."/>
            <person name="Rast P."/>
            <person name="Oberbeckmann S."/>
            <person name="Bunk B."/>
            <person name="Jeske O."/>
            <person name="Meyerdierks A."/>
            <person name="Storesund J.E."/>
            <person name="Kallscheuer N."/>
            <person name="Luecker S."/>
            <person name="Lage O.M."/>
            <person name="Pohl T."/>
            <person name="Merkel B.J."/>
            <person name="Hornburger P."/>
            <person name="Mueller R.-W."/>
            <person name="Bruemmer F."/>
            <person name="Labrenz M."/>
            <person name="Spormann A.M."/>
            <person name="Op den Camp H."/>
            <person name="Overmann J."/>
            <person name="Amann R."/>
            <person name="Jetten M.S.M."/>
            <person name="Mascher T."/>
            <person name="Medema M.H."/>
            <person name="Devos D.P."/>
            <person name="Kaster A.-K."/>
            <person name="Ovreas L."/>
            <person name="Rohde M."/>
            <person name="Galperin M.Y."/>
            <person name="Jogler C."/>
        </authorList>
    </citation>
    <scope>NUCLEOTIDE SEQUENCE [LARGE SCALE GENOMIC DNA]</scope>
    <source>
        <strain evidence="2 3">K22_7</strain>
    </source>
</reference>
<dbReference type="EMBL" id="CP036525">
    <property type="protein sequence ID" value="QDT02208.1"/>
    <property type="molecule type" value="Genomic_DNA"/>
</dbReference>
<organism evidence="2 3">
    <name type="scientific">Rubripirellula lacrimiformis</name>
    <dbReference type="NCBI Taxonomy" id="1930273"/>
    <lineage>
        <taxon>Bacteria</taxon>
        <taxon>Pseudomonadati</taxon>
        <taxon>Planctomycetota</taxon>
        <taxon>Planctomycetia</taxon>
        <taxon>Pirellulales</taxon>
        <taxon>Pirellulaceae</taxon>
        <taxon>Rubripirellula</taxon>
    </lineage>
</organism>
<dbReference type="InterPro" id="IPR027417">
    <property type="entry name" value="P-loop_NTPase"/>
</dbReference>
<dbReference type="PANTHER" id="PTHR40396:SF1">
    <property type="entry name" value="ATPASE AAA-TYPE CORE DOMAIN-CONTAINING PROTEIN"/>
    <property type="match status" value="1"/>
</dbReference>
<evidence type="ECO:0000259" key="1">
    <source>
        <dbReference type="Pfam" id="PF13304"/>
    </source>
</evidence>
<feature type="domain" description="ATPase AAA-type core" evidence="1">
    <location>
        <begin position="33"/>
        <end position="348"/>
    </location>
</feature>
<dbReference type="SUPFAM" id="SSF52540">
    <property type="entry name" value="P-loop containing nucleoside triphosphate hydrolases"/>
    <property type="match status" value="1"/>
</dbReference>